<feature type="region of interest" description="Disordered" evidence="1">
    <location>
        <begin position="1"/>
        <end position="34"/>
    </location>
</feature>
<sequence length="273" mass="30196">MVAEDFSSTPCPPSKESHHETGDAHGVSPAWQPVSPSFKTPSLDALEDSPEAKQKYFIKCVPLYKAAVKGHWEAANRIMNEDETLLRASITKGWQTVLHVAAGAKHVHFVKELLKLLDKRDLELQDQKGNTALYHAVAAGTVPVAKILMQKNPRLLEIWGGQGLSPLYYAALFGHGKMALYLYPKLIKLVNEGERGGIFFSCINNGLYELALKMLKDYPELAVVRNANGETALHLLAQKPSAFAIKTSRILKNFLHSCNSLTHCTSLLLLAWL</sequence>
<dbReference type="Pfam" id="PF12796">
    <property type="entry name" value="Ank_2"/>
    <property type="match status" value="1"/>
</dbReference>
<evidence type="ECO:0000313" key="3">
    <source>
        <dbReference type="RefSeq" id="XP_021813318.1"/>
    </source>
</evidence>
<dbReference type="Proteomes" id="UP000515124">
    <property type="component" value="Unplaced"/>
</dbReference>
<reference evidence="3" key="1">
    <citation type="submission" date="2025-08" db="UniProtKB">
        <authorList>
            <consortium name="RefSeq"/>
        </authorList>
    </citation>
    <scope>IDENTIFICATION</scope>
</reference>
<dbReference type="SUPFAM" id="SSF48403">
    <property type="entry name" value="Ankyrin repeat"/>
    <property type="match status" value="1"/>
</dbReference>
<dbReference type="InterPro" id="IPR002110">
    <property type="entry name" value="Ankyrin_rpt"/>
</dbReference>
<dbReference type="RefSeq" id="XP_021813318.1">
    <property type="nucleotide sequence ID" value="XM_021957626.1"/>
</dbReference>
<dbReference type="SMART" id="SM00248">
    <property type="entry name" value="ANK"/>
    <property type="match status" value="5"/>
</dbReference>
<keyword evidence="2" id="KW-1185">Reference proteome</keyword>
<dbReference type="Gene3D" id="1.25.40.20">
    <property type="entry name" value="Ankyrin repeat-containing domain"/>
    <property type="match status" value="1"/>
</dbReference>
<dbReference type="GeneID" id="110756223"/>
<proteinExistence type="predicted"/>
<accession>A0A6P5SHQ7</accession>
<name>A0A6P5SHQ7_PRUAV</name>
<dbReference type="KEGG" id="pavi:110756223"/>
<dbReference type="AlphaFoldDB" id="A0A6P5SHQ7"/>
<dbReference type="PANTHER" id="PTHR24121:SF16">
    <property type="entry name" value="NON-SPECIFIC SERINE_THREONINE PROTEIN KINASE"/>
    <property type="match status" value="1"/>
</dbReference>
<organism evidence="2 3">
    <name type="scientific">Prunus avium</name>
    <name type="common">Cherry</name>
    <name type="synonym">Cerasus avium</name>
    <dbReference type="NCBI Taxonomy" id="42229"/>
    <lineage>
        <taxon>Eukaryota</taxon>
        <taxon>Viridiplantae</taxon>
        <taxon>Streptophyta</taxon>
        <taxon>Embryophyta</taxon>
        <taxon>Tracheophyta</taxon>
        <taxon>Spermatophyta</taxon>
        <taxon>Magnoliopsida</taxon>
        <taxon>eudicotyledons</taxon>
        <taxon>Gunneridae</taxon>
        <taxon>Pentapetalae</taxon>
        <taxon>rosids</taxon>
        <taxon>fabids</taxon>
        <taxon>Rosales</taxon>
        <taxon>Rosaceae</taxon>
        <taxon>Amygdaloideae</taxon>
        <taxon>Amygdaleae</taxon>
        <taxon>Prunus</taxon>
    </lineage>
</organism>
<evidence type="ECO:0000256" key="1">
    <source>
        <dbReference type="SAM" id="MobiDB-lite"/>
    </source>
</evidence>
<evidence type="ECO:0000313" key="2">
    <source>
        <dbReference type="Proteomes" id="UP000515124"/>
    </source>
</evidence>
<dbReference type="PANTHER" id="PTHR24121">
    <property type="entry name" value="NO MECHANORECEPTOR POTENTIAL C, ISOFORM D-RELATED"/>
    <property type="match status" value="1"/>
</dbReference>
<protein>
    <submittedName>
        <fullName evidence="3">Ankyrin repeat-containing protein At5g02620-like</fullName>
    </submittedName>
</protein>
<gene>
    <name evidence="3" type="primary">LOC110756223</name>
</gene>
<dbReference type="InterPro" id="IPR036770">
    <property type="entry name" value="Ankyrin_rpt-contain_sf"/>
</dbReference>